<reference evidence="5 6" key="1">
    <citation type="submission" date="2017-03" db="EMBL/GenBank/DDBJ databases">
        <title>Widespread Adenine N6-methylation of Active Genes in Fungi.</title>
        <authorList>
            <consortium name="DOE Joint Genome Institute"/>
            <person name="Mondo S.J."/>
            <person name="Dannebaum R.O."/>
            <person name="Kuo R.C."/>
            <person name="Louie K.B."/>
            <person name="Bewick A.J."/>
            <person name="Labutti K."/>
            <person name="Haridas S."/>
            <person name="Kuo A."/>
            <person name="Salamov A."/>
            <person name="Ahrendt S.R."/>
            <person name="Lau R."/>
            <person name="Bowen B.P."/>
            <person name="Lipzen A."/>
            <person name="Sullivan W."/>
            <person name="Andreopoulos W.B."/>
            <person name="Clum A."/>
            <person name="Lindquist E."/>
            <person name="Daum C."/>
            <person name="Northen T.R."/>
            <person name="Ramamoorthy G."/>
            <person name="Schmitz R.J."/>
            <person name="Gryganskyi A."/>
            <person name="Culley D."/>
            <person name="Magnuson J."/>
            <person name="James T.Y."/>
            <person name="O'Malley M.A."/>
            <person name="Stajich J.E."/>
            <person name="Spatafora J.W."/>
            <person name="Visel A."/>
            <person name="Grigoriev I.V."/>
        </authorList>
    </citation>
    <scope>NUCLEOTIDE SEQUENCE [LARGE SCALE GENOMIC DNA]</scope>
    <source>
        <strain evidence="5 6">NRRL Y-17943</strain>
    </source>
</reference>
<dbReference type="FunFam" id="3.40.50.150:FF:000232">
    <property type="entry name" value="Sterol 24-C-methyltransferase erg6"/>
    <property type="match status" value="1"/>
</dbReference>
<dbReference type="GeneID" id="33559660"/>
<dbReference type="Proteomes" id="UP000193218">
    <property type="component" value="Unassembled WGS sequence"/>
</dbReference>
<dbReference type="FunCoup" id="A0A1Y1UPA1">
    <property type="interactions" value="133"/>
</dbReference>
<dbReference type="Gene3D" id="3.40.50.150">
    <property type="entry name" value="Vaccinia Virus protein VP39"/>
    <property type="match status" value="1"/>
</dbReference>
<dbReference type="InterPro" id="IPR025714">
    <property type="entry name" value="Methyltranfer_dom"/>
</dbReference>
<dbReference type="GO" id="GO:0006696">
    <property type="term" value="P:ergosterol biosynthetic process"/>
    <property type="evidence" value="ECO:0007669"/>
    <property type="project" value="TreeGrafter"/>
</dbReference>
<dbReference type="InterPro" id="IPR029063">
    <property type="entry name" value="SAM-dependent_MTases_sf"/>
</dbReference>
<evidence type="ECO:0000313" key="6">
    <source>
        <dbReference type="Proteomes" id="UP000193218"/>
    </source>
</evidence>
<keyword evidence="3 5" id="KW-0489">Methyltransferase</keyword>
<dbReference type="RefSeq" id="XP_021873665.1">
    <property type="nucleotide sequence ID" value="XM_022017851.1"/>
</dbReference>
<dbReference type="Pfam" id="PF13847">
    <property type="entry name" value="Methyltransf_31"/>
    <property type="match status" value="1"/>
</dbReference>
<evidence type="ECO:0000259" key="4">
    <source>
        <dbReference type="PROSITE" id="PS51685"/>
    </source>
</evidence>
<evidence type="ECO:0000256" key="2">
    <source>
        <dbReference type="ARBA" id="ARBA00038188"/>
    </source>
</evidence>
<comment type="similarity">
    <text evidence="2 3">Belongs to the class I-like SAM-binding methyltransferase superfamily. Erg6/SMT family.</text>
</comment>
<accession>A0A1Y1UPA1</accession>
<protein>
    <submittedName>
        <fullName evidence="5">S-adenosyl-L-methionine-dependent methyltransferase</fullName>
    </submittedName>
</protein>
<dbReference type="InterPro" id="IPR013705">
    <property type="entry name" value="Sterol_MeTrfase_C"/>
</dbReference>
<dbReference type="GO" id="GO:0032259">
    <property type="term" value="P:methylation"/>
    <property type="evidence" value="ECO:0007669"/>
    <property type="project" value="UniProtKB-KW"/>
</dbReference>
<comment type="caution">
    <text evidence="5">The sequence shown here is derived from an EMBL/GenBank/DDBJ whole genome shotgun (WGS) entry which is preliminary data.</text>
</comment>
<dbReference type="GO" id="GO:0003838">
    <property type="term" value="F:sterol 24-C-methyltransferase activity"/>
    <property type="evidence" value="ECO:0007669"/>
    <property type="project" value="TreeGrafter"/>
</dbReference>
<evidence type="ECO:0000313" key="5">
    <source>
        <dbReference type="EMBL" id="ORX39880.1"/>
    </source>
</evidence>
<dbReference type="EMBL" id="NBSH01000002">
    <property type="protein sequence ID" value="ORX39880.1"/>
    <property type="molecule type" value="Genomic_DNA"/>
</dbReference>
<gene>
    <name evidence="5" type="ORF">BD324DRAFT_648500</name>
</gene>
<dbReference type="GO" id="GO:0005783">
    <property type="term" value="C:endoplasmic reticulum"/>
    <property type="evidence" value="ECO:0007669"/>
    <property type="project" value="TreeGrafter"/>
</dbReference>
<dbReference type="PROSITE" id="PS51685">
    <property type="entry name" value="SAM_MT_ERG6_SMT"/>
    <property type="match status" value="1"/>
</dbReference>
<dbReference type="InParanoid" id="A0A1Y1UPA1"/>
<dbReference type="SUPFAM" id="SSF53335">
    <property type="entry name" value="S-adenosyl-L-methionine-dependent methyltransferases"/>
    <property type="match status" value="1"/>
</dbReference>
<name>A0A1Y1UPA1_9TREE</name>
<dbReference type="OrthoDB" id="4310724at2759"/>
<feature type="domain" description="SAM-dependent methyltransferase Erg6/SMT-type" evidence="4">
    <location>
        <begin position="45"/>
        <end position="342"/>
    </location>
</feature>
<keyword evidence="1 3" id="KW-0808">Transferase</keyword>
<keyword evidence="3" id="KW-0949">S-adenosyl-L-methionine</keyword>
<dbReference type="PANTHER" id="PTHR44068:SF1">
    <property type="entry name" value="HYPOTHETICAL LOC100005854"/>
    <property type="match status" value="1"/>
</dbReference>
<organism evidence="5 6">
    <name type="scientific">Kockovaella imperatae</name>
    <dbReference type="NCBI Taxonomy" id="4999"/>
    <lineage>
        <taxon>Eukaryota</taxon>
        <taxon>Fungi</taxon>
        <taxon>Dikarya</taxon>
        <taxon>Basidiomycota</taxon>
        <taxon>Agaricomycotina</taxon>
        <taxon>Tremellomycetes</taxon>
        <taxon>Tremellales</taxon>
        <taxon>Cuniculitremaceae</taxon>
        <taxon>Kockovaella</taxon>
    </lineage>
</organism>
<proteinExistence type="inferred from homology"/>
<sequence length="344" mass="38896">MPVESRKADRVDAYTKKYWQKDAAKDNDAHRDSRLGDYAELVNGYYDGATELYEYGWAESFHFCRFYKGEAFLQALARHEHYLAHMMHLKPGMRVLDVGCGVGGPAREIARFSDANIVGVNNNDFQLERARKKTAKAGLSDKVSFVKADFMTLSQQFGENSFDAIYAIEATCHAPTFEGIYGEILKCLKPGGVFGVYEWCMTDAFDPSIPRHKEIQHGIELGDGIAEMRTIEAARKALKSVGFELLHEEDLADREDAVKWYYPLEGNPLKAQTTWDMFTVFRMSRVGRFFTQNMLWGIEKVGFVPKGTYDVGESLIKAQAALVAGGQTKLFTPMMLWVCRKPKA</sequence>
<dbReference type="STRING" id="4999.A0A1Y1UPA1"/>
<dbReference type="InterPro" id="IPR050447">
    <property type="entry name" value="Erg6_SMT_methyltransf"/>
</dbReference>
<dbReference type="AlphaFoldDB" id="A0A1Y1UPA1"/>
<evidence type="ECO:0000256" key="3">
    <source>
        <dbReference type="PROSITE-ProRule" id="PRU01022"/>
    </source>
</evidence>
<dbReference type="InterPro" id="IPR030384">
    <property type="entry name" value="MeTrfase_SMT"/>
</dbReference>
<evidence type="ECO:0000256" key="1">
    <source>
        <dbReference type="ARBA" id="ARBA00022679"/>
    </source>
</evidence>
<keyword evidence="6" id="KW-1185">Reference proteome</keyword>
<dbReference type="Pfam" id="PF08498">
    <property type="entry name" value="Sterol_MT_C"/>
    <property type="match status" value="1"/>
</dbReference>
<dbReference type="PANTHER" id="PTHR44068">
    <property type="entry name" value="ZGC:194242"/>
    <property type="match status" value="1"/>
</dbReference>
<dbReference type="CDD" id="cd02440">
    <property type="entry name" value="AdoMet_MTases"/>
    <property type="match status" value="1"/>
</dbReference>